<protein>
    <recommendedName>
        <fullName evidence="9">mRNA export factor GLE1</fullName>
    </recommendedName>
    <alternativeName>
        <fullName evidence="10">Nucleoporin GLE1</fullName>
    </alternativeName>
</protein>
<dbReference type="PANTHER" id="PTHR12960:SF0">
    <property type="entry name" value="MRNA EXPORT FACTOR GLE1"/>
    <property type="match status" value="1"/>
</dbReference>
<dbReference type="GO" id="GO:0031369">
    <property type="term" value="F:translation initiation factor binding"/>
    <property type="evidence" value="ECO:0007669"/>
    <property type="project" value="TreeGrafter"/>
</dbReference>
<evidence type="ECO:0000313" key="12">
    <source>
        <dbReference type="EMBL" id="KAJ4389309.1"/>
    </source>
</evidence>
<dbReference type="GO" id="GO:0015031">
    <property type="term" value="P:protein transport"/>
    <property type="evidence" value="ECO:0007669"/>
    <property type="project" value="UniProtKB-KW"/>
</dbReference>
<keyword evidence="7" id="KW-0906">Nuclear pore complex</keyword>
<evidence type="ECO:0000256" key="7">
    <source>
        <dbReference type="ARBA" id="ARBA00023132"/>
    </source>
</evidence>
<dbReference type="AlphaFoldDB" id="A0A9W8YQ10"/>
<keyword evidence="5" id="KW-0653">Protein transport</keyword>
<keyword evidence="8" id="KW-0539">Nucleus</keyword>
<evidence type="ECO:0000313" key="13">
    <source>
        <dbReference type="Proteomes" id="UP001140453"/>
    </source>
</evidence>
<feature type="compositionally biased region" description="Polar residues" evidence="11">
    <location>
        <begin position="17"/>
        <end position="30"/>
    </location>
</feature>
<gene>
    <name evidence="12" type="ORF">N0V93_006775</name>
</gene>
<evidence type="ECO:0000256" key="1">
    <source>
        <dbReference type="ARBA" id="ARBA00004567"/>
    </source>
</evidence>
<comment type="subcellular location">
    <subcellularLocation>
        <location evidence="1">Nucleus</location>
        <location evidence="1">Nuclear pore complex</location>
    </subcellularLocation>
</comment>
<comment type="similarity">
    <text evidence="2">Belongs to the GLE1 family.</text>
</comment>
<evidence type="ECO:0000256" key="11">
    <source>
        <dbReference type="SAM" id="MobiDB-lite"/>
    </source>
</evidence>
<evidence type="ECO:0000256" key="4">
    <source>
        <dbReference type="ARBA" id="ARBA00022816"/>
    </source>
</evidence>
<evidence type="ECO:0000256" key="9">
    <source>
        <dbReference type="ARBA" id="ARBA00026227"/>
    </source>
</evidence>
<dbReference type="Pfam" id="PF07817">
    <property type="entry name" value="GLE1"/>
    <property type="match status" value="1"/>
</dbReference>
<dbReference type="EMBL" id="JAPEVB010000004">
    <property type="protein sequence ID" value="KAJ4389309.1"/>
    <property type="molecule type" value="Genomic_DNA"/>
</dbReference>
<dbReference type="GO" id="GO:0044614">
    <property type="term" value="C:nuclear pore cytoplasmic filaments"/>
    <property type="evidence" value="ECO:0007669"/>
    <property type="project" value="TreeGrafter"/>
</dbReference>
<dbReference type="Gene3D" id="1.25.40.510">
    <property type="entry name" value="GLE1-like"/>
    <property type="match status" value="1"/>
</dbReference>
<dbReference type="InterPro" id="IPR012476">
    <property type="entry name" value="GLE1"/>
</dbReference>
<evidence type="ECO:0000256" key="3">
    <source>
        <dbReference type="ARBA" id="ARBA00022448"/>
    </source>
</evidence>
<dbReference type="OrthoDB" id="420884at2759"/>
<proteinExistence type="inferred from homology"/>
<evidence type="ECO:0000256" key="10">
    <source>
        <dbReference type="ARBA" id="ARBA00029983"/>
    </source>
</evidence>
<dbReference type="GO" id="GO:0005737">
    <property type="term" value="C:cytoplasm"/>
    <property type="evidence" value="ECO:0007669"/>
    <property type="project" value="TreeGrafter"/>
</dbReference>
<keyword evidence="4" id="KW-0509">mRNA transport</keyword>
<feature type="region of interest" description="Disordered" evidence="11">
    <location>
        <begin position="1"/>
        <end position="43"/>
    </location>
</feature>
<feature type="compositionally biased region" description="Polar residues" evidence="11">
    <location>
        <begin position="160"/>
        <end position="176"/>
    </location>
</feature>
<name>A0A9W8YQ10_9PEZI</name>
<organism evidence="12 13">
    <name type="scientific">Gnomoniopsis smithogilvyi</name>
    <dbReference type="NCBI Taxonomy" id="1191159"/>
    <lineage>
        <taxon>Eukaryota</taxon>
        <taxon>Fungi</taxon>
        <taxon>Dikarya</taxon>
        <taxon>Ascomycota</taxon>
        <taxon>Pezizomycotina</taxon>
        <taxon>Sordariomycetes</taxon>
        <taxon>Sordariomycetidae</taxon>
        <taxon>Diaporthales</taxon>
        <taxon>Gnomoniaceae</taxon>
        <taxon>Gnomoniopsis</taxon>
    </lineage>
</organism>
<evidence type="ECO:0000256" key="6">
    <source>
        <dbReference type="ARBA" id="ARBA00023010"/>
    </source>
</evidence>
<keyword evidence="13" id="KW-1185">Reference proteome</keyword>
<dbReference type="PANTHER" id="PTHR12960">
    <property type="entry name" value="GLE-1-RELATED"/>
    <property type="match status" value="1"/>
</dbReference>
<dbReference type="InterPro" id="IPR038506">
    <property type="entry name" value="GLE1-like_sf"/>
</dbReference>
<keyword evidence="6" id="KW-0811">Translocation</keyword>
<dbReference type="Proteomes" id="UP001140453">
    <property type="component" value="Unassembled WGS sequence"/>
</dbReference>
<comment type="caution">
    <text evidence="12">The sequence shown here is derived from an EMBL/GenBank/DDBJ whole genome shotgun (WGS) entry which is preliminary data.</text>
</comment>
<evidence type="ECO:0000256" key="2">
    <source>
        <dbReference type="ARBA" id="ARBA00011056"/>
    </source>
</evidence>
<dbReference type="GO" id="GO:0005543">
    <property type="term" value="F:phospholipid binding"/>
    <property type="evidence" value="ECO:0007669"/>
    <property type="project" value="TreeGrafter"/>
</dbReference>
<feature type="region of interest" description="Disordered" evidence="11">
    <location>
        <begin position="119"/>
        <end position="191"/>
    </location>
</feature>
<dbReference type="GO" id="GO:0016973">
    <property type="term" value="P:poly(A)+ mRNA export from nucleus"/>
    <property type="evidence" value="ECO:0007669"/>
    <property type="project" value="InterPro"/>
</dbReference>
<accession>A0A9W8YQ10</accession>
<feature type="compositionally biased region" description="Low complexity" evidence="11">
    <location>
        <begin position="136"/>
        <end position="153"/>
    </location>
</feature>
<reference evidence="12" key="1">
    <citation type="submission" date="2022-10" db="EMBL/GenBank/DDBJ databases">
        <title>Tapping the CABI collections for fungal endophytes: first genome assemblies for Collariella, Neodidymelliopsis, Ascochyta clinopodiicola, Didymella pomorum, Didymosphaeria variabile, Neocosmospora piperis and Neocucurbitaria cava.</title>
        <authorList>
            <person name="Hill R."/>
        </authorList>
    </citation>
    <scope>NUCLEOTIDE SEQUENCE</scope>
    <source>
        <strain evidence="12">IMI 355082</strain>
    </source>
</reference>
<evidence type="ECO:0000256" key="8">
    <source>
        <dbReference type="ARBA" id="ARBA00023242"/>
    </source>
</evidence>
<dbReference type="GO" id="GO:0000822">
    <property type="term" value="F:inositol hexakisphosphate binding"/>
    <property type="evidence" value="ECO:0007669"/>
    <property type="project" value="TreeGrafter"/>
</dbReference>
<keyword evidence="3" id="KW-0813">Transport</keyword>
<sequence length="535" mass="57954">MSSPAPRASRYPRASLQPFSSPTSNSSTADFLSPDRNSEEKHKAAIADAKAYYDRVRATAEGVYKLSQEQEAQAALLEQTRLNAERLRIAEENVRLAQEEVESQKKRLAAEEAARAEAQKARELAAKSVPPLSPIQQHAQPPAATKTPAASTPRVAPPTQLGSHTTANGTSNTQPATALANKSAATSTPTVALTPSAPAISATAQPTPVSAPEANPKRQRALQIHKNLKALRNDINVQIGQNPALKSRAGDLRRELRKCVGQLSGDKKGNSAVGQKVSGVLKEGLANQAGSRMMDPSSLVFDERQPVDGATNNAELPSLFLFLINHLAKCVIKQFTNECSANTKAADPIGVLVASTFSDPIFQWRGKPLIDILIAKFYVVCPVLFGARGVDKTEQGREKVGWMRRGPNAWITEAEHYDRQLGLGSGYAAIALRDFSRSKKKNPYPMRHYWESFALIVNTQPAEISNTQCVVLKAMIDHYEQRFLQFYGTAAIAALRLALVDFPTNAKSAGRGDPVVESLLVHGKTLKARYGLVLA</sequence>
<evidence type="ECO:0000256" key="5">
    <source>
        <dbReference type="ARBA" id="ARBA00022927"/>
    </source>
</evidence>